<name>A0A1B6F744_9HEMI</name>
<feature type="non-terminal residue" evidence="2">
    <location>
        <position position="1"/>
    </location>
</feature>
<reference evidence="2" key="1">
    <citation type="submission" date="2015-11" db="EMBL/GenBank/DDBJ databases">
        <title>De novo transcriptome assembly of four potential Pierce s Disease insect vectors from Arizona vineyards.</title>
        <authorList>
            <person name="Tassone E.E."/>
        </authorList>
    </citation>
    <scope>NUCLEOTIDE SEQUENCE</scope>
</reference>
<dbReference type="EMBL" id="GECZ01023808">
    <property type="protein sequence ID" value="JAS45961.1"/>
    <property type="molecule type" value="Transcribed_RNA"/>
</dbReference>
<dbReference type="Pfam" id="PF00688">
    <property type="entry name" value="TGFb_propeptide"/>
    <property type="match status" value="1"/>
</dbReference>
<proteinExistence type="predicted"/>
<dbReference type="InterPro" id="IPR001111">
    <property type="entry name" value="TGF-b_propeptide"/>
</dbReference>
<accession>A0A1B6F744</accession>
<sequence length="116" mass="13266">NVTENDLKSSNSKFLVDLYMKLMRQENGRSTREPNSLRLNSDEEQALDLSDTVISIVNQYSKVSSVRHERGKRLWFNVTEVPQSSTVVGAEIRVNKVSIESNNSFMISLYKVINIQ</sequence>
<dbReference type="AlphaFoldDB" id="A0A1B6F744"/>
<feature type="non-terminal residue" evidence="2">
    <location>
        <position position="116"/>
    </location>
</feature>
<organism evidence="2">
    <name type="scientific">Cuerna arida</name>
    <dbReference type="NCBI Taxonomy" id="1464854"/>
    <lineage>
        <taxon>Eukaryota</taxon>
        <taxon>Metazoa</taxon>
        <taxon>Ecdysozoa</taxon>
        <taxon>Arthropoda</taxon>
        <taxon>Hexapoda</taxon>
        <taxon>Insecta</taxon>
        <taxon>Pterygota</taxon>
        <taxon>Neoptera</taxon>
        <taxon>Paraneoptera</taxon>
        <taxon>Hemiptera</taxon>
        <taxon>Auchenorrhyncha</taxon>
        <taxon>Membracoidea</taxon>
        <taxon>Cicadellidae</taxon>
        <taxon>Cicadellinae</taxon>
        <taxon>Proconiini</taxon>
        <taxon>Cuerna</taxon>
    </lineage>
</organism>
<feature type="domain" description="TGF-beta propeptide" evidence="1">
    <location>
        <begin position="9"/>
        <end position="113"/>
    </location>
</feature>
<dbReference type="Gene3D" id="2.60.120.970">
    <property type="match status" value="1"/>
</dbReference>
<gene>
    <name evidence="2" type="ORF">g.50333</name>
</gene>
<protein>
    <recommendedName>
        <fullName evidence="1">TGF-beta propeptide domain-containing protein</fullName>
    </recommendedName>
</protein>
<evidence type="ECO:0000313" key="2">
    <source>
        <dbReference type="EMBL" id="JAS45961.1"/>
    </source>
</evidence>
<evidence type="ECO:0000259" key="1">
    <source>
        <dbReference type="Pfam" id="PF00688"/>
    </source>
</evidence>